<protein>
    <submittedName>
        <fullName evidence="3">Polyketide cyclase / dehydrase and lipid transport</fullName>
    </submittedName>
</protein>
<dbReference type="Proteomes" id="UP000323917">
    <property type="component" value="Chromosome"/>
</dbReference>
<comment type="similarity">
    <text evidence="1">Belongs to the ribosome association toxin RatA family.</text>
</comment>
<dbReference type="EMBL" id="CP042913">
    <property type="protein sequence ID" value="QEG36861.1"/>
    <property type="molecule type" value="Genomic_DNA"/>
</dbReference>
<dbReference type="KEGG" id="bgok:Pr1d_41980"/>
<dbReference type="OrthoDB" id="9793552at2"/>
<dbReference type="AlphaFoldDB" id="A0A5B9QRW7"/>
<organism evidence="3 4">
    <name type="scientific">Bythopirellula goksoeyrii</name>
    <dbReference type="NCBI Taxonomy" id="1400387"/>
    <lineage>
        <taxon>Bacteria</taxon>
        <taxon>Pseudomonadati</taxon>
        <taxon>Planctomycetota</taxon>
        <taxon>Planctomycetia</taxon>
        <taxon>Pirellulales</taxon>
        <taxon>Lacipirellulaceae</taxon>
        <taxon>Bythopirellula</taxon>
    </lineage>
</organism>
<evidence type="ECO:0000313" key="3">
    <source>
        <dbReference type="EMBL" id="QEG36861.1"/>
    </source>
</evidence>
<evidence type="ECO:0000256" key="1">
    <source>
        <dbReference type="ARBA" id="ARBA00008918"/>
    </source>
</evidence>
<evidence type="ECO:0000313" key="4">
    <source>
        <dbReference type="Proteomes" id="UP000323917"/>
    </source>
</evidence>
<dbReference type="Gene3D" id="3.30.530.20">
    <property type="match status" value="1"/>
</dbReference>
<keyword evidence="4" id="KW-1185">Reference proteome</keyword>
<dbReference type="InterPro" id="IPR023393">
    <property type="entry name" value="START-like_dom_sf"/>
</dbReference>
<dbReference type="SUPFAM" id="SSF55961">
    <property type="entry name" value="Bet v1-like"/>
    <property type="match status" value="1"/>
</dbReference>
<feature type="domain" description="Coenzyme Q-binding protein COQ10 START" evidence="2">
    <location>
        <begin position="22"/>
        <end position="141"/>
    </location>
</feature>
<proteinExistence type="inferred from homology"/>
<dbReference type="CDD" id="cd07820">
    <property type="entry name" value="SRPBCC_3"/>
    <property type="match status" value="1"/>
</dbReference>
<name>A0A5B9QRW7_9BACT</name>
<accession>A0A5B9QRW7</accession>
<dbReference type="Pfam" id="PF03364">
    <property type="entry name" value="Polyketide_cyc"/>
    <property type="match status" value="1"/>
</dbReference>
<evidence type="ECO:0000259" key="2">
    <source>
        <dbReference type="Pfam" id="PF03364"/>
    </source>
</evidence>
<sequence length="176" mass="20539">MLQITKNDDPRGGYRLTSEVRLPAPLDRVFTLFADAFELERLTPPWLKFSVTTPSPINMHEGTLIDYQLKMHGIPMKWQSRIDCWEPPVKFSDVQVRGPYRFWEHLHTFEQDGDGTVCRDEVQYGFWGGWLVHELLVKRDLQKIFSYRTKVLREIFATDSPAPTLSVDELVVEASR</sequence>
<gene>
    <name evidence="3" type="ORF">Pr1d_41980</name>
</gene>
<reference evidence="3 4" key="1">
    <citation type="submission" date="2019-08" db="EMBL/GenBank/DDBJ databases">
        <title>Deep-cultivation of Planctomycetes and their phenomic and genomic characterization uncovers novel biology.</title>
        <authorList>
            <person name="Wiegand S."/>
            <person name="Jogler M."/>
            <person name="Boedeker C."/>
            <person name="Pinto D."/>
            <person name="Vollmers J."/>
            <person name="Rivas-Marin E."/>
            <person name="Kohn T."/>
            <person name="Peeters S.H."/>
            <person name="Heuer A."/>
            <person name="Rast P."/>
            <person name="Oberbeckmann S."/>
            <person name="Bunk B."/>
            <person name="Jeske O."/>
            <person name="Meyerdierks A."/>
            <person name="Storesund J.E."/>
            <person name="Kallscheuer N."/>
            <person name="Luecker S."/>
            <person name="Lage O.M."/>
            <person name="Pohl T."/>
            <person name="Merkel B.J."/>
            <person name="Hornburger P."/>
            <person name="Mueller R.-W."/>
            <person name="Bruemmer F."/>
            <person name="Labrenz M."/>
            <person name="Spormann A.M."/>
            <person name="Op den Camp H."/>
            <person name="Overmann J."/>
            <person name="Amann R."/>
            <person name="Jetten M.S.M."/>
            <person name="Mascher T."/>
            <person name="Medema M.H."/>
            <person name="Devos D.P."/>
            <person name="Kaster A.-K."/>
            <person name="Ovreas L."/>
            <person name="Rohde M."/>
            <person name="Galperin M.Y."/>
            <person name="Jogler C."/>
        </authorList>
    </citation>
    <scope>NUCLEOTIDE SEQUENCE [LARGE SCALE GENOMIC DNA]</scope>
    <source>
        <strain evidence="3 4">Pr1d</strain>
    </source>
</reference>
<dbReference type="RefSeq" id="WP_148075162.1">
    <property type="nucleotide sequence ID" value="NZ_CP042913.1"/>
</dbReference>
<dbReference type="InterPro" id="IPR005031">
    <property type="entry name" value="COQ10_START"/>
</dbReference>